<dbReference type="Pfam" id="PF01225">
    <property type="entry name" value="Mur_ligase"/>
    <property type="match status" value="1"/>
</dbReference>
<evidence type="ECO:0000256" key="11">
    <source>
        <dbReference type="ARBA" id="ARBA00023316"/>
    </source>
</evidence>
<dbReference type="GO" id="GO:0071555">
    <property type="term" value="P:cell wall organization"/>
    <property type="evidence" value="ECO:0007669"/>
    <property type="project" value="UniProtKB-KW"/>
</dbReference>
<dbReference type="SUPFAM" id="SSF63418">
    <property type="entry name" value="MurE/MurF N-terminal domain"/>
    <property type="match status" value="1"/>
</dbReference>
<reference evidence="17 18" key="1">
    <citation type="journal article" date="2019" name="Nat. Med.">
        <title>A library of human gut bacterial isolates paired with longitudinal multiomics data enables mechanistic microbiome research.</title>
        <authorList>
            <person name="Poyet M."/>
            <person name="Groussin M."/>
            <person name="Gibbons S.M."/>
            <person name="Avila-Pacheco J."/>
            <person name="Jiang X."/>
            <person name="Kearney S.M."/>
            <person name="Perrotta A.R."/>
            <person name="Berdy B."/>
            <person name="Zhao S."/>
            <person name="Lieberman T.D."/>
            <person name="Swanson P.K."/>
            <person name="Smith M."/>
            <person name="Roesemann S."/>
            <person name="Alexander J.E."/>
            <person name="Rich S.A."/>
            <person name="Livny J."/>
            <person name="Vlamakis H."/>
            <person name="Clish C."/>
            <person name="Bullock K."/>
            <person name="Deik A."/>
            <person name="Scott J."/>
            <person name="Pierce K.A."/>
            <person name="Xavier R.J."/>
            <person name="Alm E.J."/>
        </authorList>
    </citation>
    <scope>NUCLEOTIDE SEQUENCE [LARGE SCALE GENOMIC DNA]</scope>
    <source>
        <strain evidence="17 18">BIOML-A198</strain>
    </source>
</reference>
<dbReference type="InterPro" id="IPR013221">
    <property type="entry name" value="Mur_ligase_cen"/>
</dbReference>
<evidence type="ECO:0000256" key="9">
    <source>
        <dbReference type="ARBA" id="ARBA00022984"/>
    </source>
</evidence>
<keyword evidence="6 12" id="KW-0547">Nucleotide-binding</keyword>
<feature type="binding site" evidence="12">
    <location>
        <begin position="143"/>
        <end position="144"/>
    </location>
    <ligand>
        <name>UDP-N-acetyl-alpha-D-muramoyl-L-alanyl-D-glutamate</name>
        <dbReference type="ChEBI" id="CHEBI:83900"/>
    </ligand>
</feature>
<dbReference type="HAMAP" id="MF_00208">
    <property type="entry name" value="MurE"/>
    <property type="match status" value="1"/>
</dbReference>
<accession>A0A9X4XGX5</accession>
<dbReference type="Gene3D" id="3.90.190.20">
    <property type="entry name" value="Mur ligase, C-terminal domain"/>
    <property type="match status" value="1"/>
</dbReference>
<dbReference type="Proteomes" id="UP000487649">
    <property type="component" value="Unassembled WGS sequence"/>
</dbReference>
<comment type="similarity">
    <text evidence="2 12">Belongs to the MurCDEF family. MurE subfamily.</text>
</comment>
<dbReference type="GO" id="GO:0009252">
    <property type="term" value="P:peptidoglycan biosynthetic process"/>
    <property type="evidence" value="ECO:0007669"/>
    <property type="project" value="UniProtKB-UniRule"/>
</dbReference>
<comment type="PTM">
    <text evidence="12">Carboxylation is probably crucial for Mg(2+) binding and, consequently, for the gamma-phosphate positioning of ATP.</text>
</comment>
<comment type="function">
    <text evidence="12">Catalyzes the addition of an amino acid to the nucleotide precursor UDP-N-acetylmuramoyl-L-alanyl-D-glutamate (UMAG) in the biosynthesis of bacterial cell-wall peptidoglycan.</text>
</comment>
<evidence type="ECO:0000259" key="16">
    <source>
        <dbReference type="Pfam" id="PF08245"/>
    </source>
</evidence>
<dbReference type="InterPro" id="IPR036565">
    <property type="entry name" value="Mur-like_cat_sf"/>
</dbReference>
<feature type="binding site" evidence="12">
    <location>
        <begin position="101"/>
        <end position="107"/>
    </location>
    <ligand>
        <name>ATP</name>
        <dbReference type="ChEBI" id="CHEBI:30616"/>
    </ligand>
</feature>
<keyword evidence="9 12" id="KW-0573">Peptidoglycan synthesis</keyword>
<dbReference type="Pfam" id="PF08245">
    <property type="entry name" value="Mur_ligase_M"/>
    <property type="match status" value="1"/>
</dbReference>
<feature type="domain" description="Mur ligase C-terminal" evidence="15">
    <location>
        <begin position="324"/>
        <end position="449"/>
    </location>
</feature>
<keyword evidence="10 12" id="KW-0131">Cell cycle</keyword>
<keyword evidence="3 12" id="KW-0963">Cytoplasm</keyword>
<evidence type="ECO:0000256" key="12">
    <source>
        <dbReference type="HAMAP-Rule" id="MF_00208"/>
    </source>
</evidence>
<dbReference type="GO" id="GO:0000287">
    <property type="term" value="F:magnesium ion binding"/>
    <property type="evidence" value="ECO:0007669"/>
    <property type="project" value="UniProtKB-UniRule"/>
</dbReference>
<evidence type="ECO:0000256" key="1">
    <source>
        <dbReference type="ARBA" id="ARBA00004752"/>
    </source>
</evidence>
<dbReference type="Gene3D" id="3.40.1190.10">
    <property type="entry name" value="Mur-like, catalytic domain"/>
    <property type="match status" value="1"/>
</dbReference>
<feature type="modified residue" description="N6-carboxylysine" evidence="12">
    <location>
        <position position="210"/>
    </location>
</feature>
<comment type="caution">
    <text evidence="17">The sequence shown here is derived from an EMBL/GenBank/DDBJ whole genome shotgun (WGS) entry which is preliminary data.</text>
</comment>
<dbReference type="InterPro" id="IPR036615">
    <property type="entry name" value="Mur_ligase_C_dom_sf"/>
</dbReference>
<dbReference type="AlphaFoldDB" id="A0A9X4XGX5"/>
<dbReference type="Gene3D" id="3.40.1390.10">
    <property type="entry name" value="MurE/MurF, N-terminal domain"/>
    <property type="match status" value="1"/>
</dbReference>
<dbReference type="OrthoDB" id="9800958at2"/>
<dbReference type="InterPro" id="IPR018109">
    <property type="entry name" value="Folylpolyglutamate_synth_CS"/>
</dbReference>
<evidence type="ECO:0000256" key="2">
    <source>
        <dbReference type="ARBA" id="ARBA00005898"/>
    </source>
</evidence>
<sequence>MNIKSLFNVEQDFEVTGIATDNRQVKPGDLFVCIKGYTVDGHRFAKSAEEAGAVAIVCEYELENIAIPQIIVKDTAVELPRLAHLMFNKPTEKLNLFGLTGTNGKTTTAYILEHLLTGFEGHVGYIGTNGIRYANHYIEPKNTTPEPLSLQRIFHEMVEEGVKQVAIEVSSHALELHRVDYCQFKVALFTNLTPEHLDFHPTMDDYFEAKYKLFEMLTPDGHGIVNLDDEYGEKLVNRLKESQTAVYTYGIESDADFKAEDIHMTSFGTSFKLTCPEGIYEVQTPLLGRFNVYNALGAMASAYSASMPMEQIIALIKTLSPVDGRMEIINEGQDFTVIVDYAHTPDGVEKVLEFVTGIKQNGVKVVIGCPGDRDRTKRPVIAKLSVDYADDVIFTTDDPHSEDPVDILNEMVSGIKPMNYEVIVDRIEAIETAINKAQKNDIVLIAGRGHEQIQYWKSGNIRLDDREVAKEVLRRRLEKNA</sequence>
<dbReference type="NCBIfam" id="NF001126">
    <property type="entry name" value="PRK00139.1-4"/>
    <property type="match status" value="1"/>
</dbReference>
<keyword evidence="11 12" id="KW-0961">Cell wall biogenesis/degradation</keyword>
<dbReference type="EMBL" id="WMQE01000034">
    <property type="protein sequence ID" value="MTK22292.1"/>
    <property type="molecule type" value="Genomic_DNA"/>
</dbReference>
<evidence type="ECO:0000259" key="15">
    <source>
        <dbReference type="Pfam" id="PF02875"/>
    </source>
</evidence>
<dbReference type="GO" id="GO:0005737">
    <property type="term" value="C:cytoplasm"/>
    <property type="evidence" value="ECO:0007669"/>
    <property type="project" value="UniProtKB-SubCell"/>
</dbReference>
<dbReference type="PROSITE" id="PS01011">
    <property type="entry name" value="FOLYLPOLYGLU_SYNT_1"/>
    <property type="match status" value="1"/>
</dbReference>
<dbReference type="GO" id="GO:0008360">
    <property type="term" value="P:regulation of cell shape"/>
    <property type="evidence" value="ECO:0007669"/>
    <property type="project" value="UniProtKB-KW"/>
</dbReference>
<dbReference type="PANTHER" id="PTHR23135">
    <property type="entry name" value="MUR LIGASE FAMILY MEMBER"/>
    <property type="match status" value="1"/>
</dbReference>
<dbReference type="SUPFAM" id="SSF53623">
    <property type="entry name" value="MurD-like peptide ligases, catalytic domain"/>
    <property type="match status" value="1"/>
</dbReference>
<dbReference type="Pfam" id="PF02875">
    <property type="entry name" value="Mur_ligase_C"/>
    <property type="match status" value="1"/>
</dbReference>
<evidence type="ECO:0000259" key="14">
    <source>
        <dbReference type="Pfam" id="PF01225"/>
    </source>
</evidence>
<evidence type="ECO:0000256" key="7">
    <source>
        <dbReference type="ARBA" id="ARBA00022840"/>
    </source>
</evidence>
<dbReference type="GO" id="GO:0051301">
    <property type="term" value="P:cell division"/>
    <property type="evidence" value="ECO:0007669"/>
    <property type="project" value="UniProtKB-KW"/>
</dbReference>
<dbReference type="InterPro" id="IPR005761">
    <property type="entry name" value="UDP-N-AcMur-Glu-dNH2Pim_ligase"/>
</dbReference>
<comment type="pathway">
    <text evidence="1 12 13">Cell wall biogenesis; peptidoglycan biosynthesis.</text>
</comment>
<evidence type="ECO:0000313" key="17">
    <source>
        <dbReference type="EMBL" id="MTK22292.1"/>
    </source>
</evidence>
<dbReference type="InterPro" id="IPR035911">
    <property type="entry name" value="MurE/MurF_N"/>
</dbReference>
<keyword evidence="8 12" id="KW-0133">Cell shape</keyword>
<dbReference type="NCBIfam" id="NF001124">
    <property type="entry name" value="PRK00139.1-2"/>
    <property type="match status" value="1"/>
</dbReference>
<feature type="binding site" evidence="12">
    <location>
        <position position="170"/>
    </location>
    <ligand>
        <name>UDP-N-acetyl-alpha-D-muramoyl-L-alanyl-D-glutamate</name>
        <dbReference type="ChEBI" id="CHEBI:83900"/>
    </ligand>
</feature>
<keyword evidence="4 12" id="KW-0436">Ligase</keyword>
<evidence type="ECO:0000256" key="4">
    <source>
        <dbReference type="ARBA" id="ARBA00022598"/>
    </source>
</evidence>
<evidence type="ECO:0000313" key="18">
    <source>
        <dbReference type="Proteomes" id="UP000487649"/>
    </source>
</evidence>
<evidence type="ECO:0000256" key="10">
    <source>
        <dbReference type="ARBA" id="ARBA00023306"/>
    </source>
</evidence>
<feature type="domain" description="Mur ligase N-terminal catalytic" evidence="14">
    <location>
        <begin position="14"/>
        <end position="72"/>
    </location>
</feature>
<evidence type="ECO:0000256" key="8">
    <source>
        <dbReference type="ARBA" id="ARBA00022960"/>
    </source>
</evidence>
<gene>
    <name evidence="12" type="primary">murE</name>
    <name evidence="17" type="ORF">GMA92_12815</name>
</gene>
<dbReference type="RefSeq" id="WP_006785258.1">
    <property type="nucleotide sequence ID" value="NZ_CAJJOK010000029.1"/>
</dbReference>
<dbReference type="InterPro" id="IPR004101">
    <property type="entry name" value="Mur_ligase_C"/>
</dbReference>
<feature type="binding site" evidence="12">
    <location>
        <position position="178"/>
    </location>
    <ligand>
        <name>UDP-N-acetyl-alpha-D-muramoyl-L-alanyl-D-glutamate</name>
        <dbReference type="ChEBI" id="CHEBI:83900"/>
    </ligand>
</feature>
<feature type="binding site" evidence="12">
    <location>
        <position position="142"/>
    </location>
    <ligand>
        <name>UDP-N-acetyl-alpha-D-muramoyl-L-alanyl-D-glutamate</name>
        <dbReference type="ChEBI" id="CHEBI:83900"/>
    </ligand>
</feature>
<evidence type="ECO:0000256" key="6">
    <source>
        <dbReference type="ARBA" id="ARBA00022741"/>
    </source>
</evidence>
<comment type="subcellular location">
    <subcellularLocation>
        <location evidence="12 13">Cytoplasm</location>
    </subcellularLocation>
</comment>
<dbReference type="SUPFAM" id="SSF53244">
    <property type="entry name" value="MurD-like peptide ligases, peptide-binding domain"/>
    <property type="match status" value="1"/>
</dbReference>
<proteinExistence type="inferred from homology"/>
<keyword evidence="5 12" id="KW-0132">Cell division</keyword>
<evidence type="ECO:0000256" key="5">
    <source>
        <dbReference type="ARBA" id="ARBA00022618"/>
    </source>
</evidence>
<evidence type="ECO:0000256" key="13">
    <source>
        <dbReference type="RuleBase" id="RU004135"/>
    </source>
</evidence>
<organism evidence="17 18">
    <name type="scientific">Turicibacter sanguinis</name>
    <dbReference type="NCBI Taxonomy" id="154288"/>
    <lineage>
        <taxon>Bacteria</taxon>
        <taxon>Bacillati</taxon>
        <taxon>Bacillota</taxon>
        <taxon>Erysipelotrichia</taxon>
        <taxon>Erysipelotrichales</taxon>
        <taxon>Turicibacteraceae</taxon>
        <taxon>Turicibacter</taxon>
    </lineage>
</organism>
<dbReference type="GeneID" id="60059890"/>
<keyword evidence="12" id="KW-0460">Magnesium</keyword>
<name>A0A9X4XGX5_9FIRM</name>
<evidence type="ECO:0000256" key="3">
    <source>
        <dbReference type="ARBA" id="ARBA00022490"/>
    </source>
</evidence>
<dbReference type="NCBIfam" id="TIGR01085">
    <property type="entry name" value="murE"/>
    <property type="match status" value="1"/>
</dbReference>
<keyword evidence="7 12" id="KW-0067">ATP-binding</keyword>
<dbReference type="EC" id="6.3.2.-" evidence="12"/>
<dbReference type="InterPro" id="IPR000713">
    <property type="entry name" value="Mur_ligase_N"/>
</dbReference>
<dbReference type="GO" id="GO:0005524">
    <property type="term" value="F:ATP binding"/>
    <property type="evidence" value="ECO:0007669"/>
    <property type="project" value="UniProtKB-UniRule"/>
</dbReference>
<comment type="caution">
    <text evidence="12">Lacks conserved residue(s) required for the propagation of feature annotation.</text>
</comment>
<feature type="domain" description="Mur ligase central" evidence="16">
    <location>
        <begin position="100"/>
        <end position="302"/>
    </location>
</feature>
<dbReference type="PANTHER" id="PTHR23135:SF4">
    <property type="entry name" value="UDP-N-ACETYLMURAMOYL-L-ALANYL-D-GLUTAMATE--2,6-DIAMINOPIMELATE LIGASE MURE HOMOLOG, CHLOROPLASTIC"/>
    <property type="match status" value="1"/>
</dbReference>
<protein>
    <recommendedName>
        <fullName evidence="12">UDP-N-acetylmuramyl-tripeptide synthetase</fullName>
        <ecNumber evidence="12">6.3.2.-</ecNumber>
    </recommendedName>
    <alternativeName>
        <fullName evidence="12">UDP-MurNAc-tripeptide synthetase</fullName>
    </alternativeName>
</protein>
<dbReference type="GO" id="GO:0004326">
    <property type="term" value="F:tetrahydrofolylpolyglutamate synthase activity"/>
    <property type="evidence" value="ECO:0007669"/>
    <property type="project" value="InterPro"/>
</dbReference>
<comment type="cofactor">
    <cofactor evidence="12">
        <name>Mg(2+)</name>
        <dbReference type="ChEBI" id="CHEBI:18420"/>
    </cofactor>
</comment>